<dbReference type="InterPro" id="IPR042242">
    <property type="entry name" value="RecO_C"/>
</dbReference>
<accession>A0ABV9Q0D3</accession>
<evidence type="ECO:0000256" key="1">
    <source>
        <dbReference type="ARBA" id="ARBA00007452"/>
    </source>
</evidence>
<dbReference type="Gene3D" id="1.20.1440.120">
    <property type="entry name" value="Recombination protein O, C-terminal domain"/>
    <property type="match status" value="1"/>
</dbReference>
<comment type="caution">
    <text evidence="9">The sequence shown here is derived from an EMBL/GenBank/DDBJ whole genome shotgun (WGS) entry which is preliminary data.</text>
</comment>
<protein>
    <recommendedName>
        <fullName evidence="2 7">DNA repair protein RecO</fullName>
    </recommendedName>
    <alternativeName>
        <fullName evidence="6 7">Recombination protein O</fullName>
    </alternativeName>
</protein>
<evidence type="ECO:0000256" key="3">
    <source>
        <dbReference type="ARBA" id="ARBA00022763"/>
    </source>
</evidence>
<evidence type="ECO:0000256" key="6">
    <source>
        <dbReference type="ARBA" id="ARBA00033409"/>
    </source>
</evidence>
<organism evidence="9 10">
    <name type="scientific">Effusibacillus consociatus</name>
    <dbReference type="NCBI Taxonomy" id="1117041"/>
    <lineage>
        <taxon>Bacteria</taxon>
        <taxon>Bacillati</taxon>
        <taxon>Bacillota</taxon>
        <taxon>Bacilli</taxon>
        <taxon>Bacillales</taxon>
        <taxon>Alicyclobacillaceae</taxon>
        <taxon>Effusibacillus</taxon>
    </lineage>
</organism>
<dbReference type="InterPro" id="IPR037278">
    <property type="entry name" value="ARFGAP/RecO"/>
</dbReference>
<gene>
    <name evidence="7 9" type="primary">recO</name>
    <name evidence="9" type="ORF">ACFO8Q_11440</name>
</gene>
<dbReference type="InterPro" id="IPR012340">
    <property type="entry name" value="NA-bd_OB-fold"/>
</dbReference>
<dbReference type="InterPro" id="IPR003717">
    <property type="entry name" value="RecO"/>
</dbReference>
<dbReference type="Pfam" id="PF11967">
    <property type="entry name" value="RecO_N"/>
    <property type="match status" value="1"/>
</dbReference>
<evidence type="ECO:0000259" key="8">
    <source>
        <dbReference type="Pfam" id="PF11967"/>
    </source>
</evidence>
<keyword evidence="10" id="KW-1185">Reference proteome</keyword>
<keyword evidence="3 7" id="KW-0227">DNA damage</keyword>
<dbReference type="SUPFAM" id="SSF50249">
    <property type="entry name" value="Nucleic acid-binding proteins"/>
    <property type="match status" value="1"/>
</dbReference>
<comment type="function">
    <text evidence="7">Involved in DNA repair and RecF pathway recombination.</text>
</comment>
<dbReference type="PANTHER" id="PTHR33991">
    <property type="entry name" value="DNA REPAIR PROTEIN RECO"/>
    <property type="match status" value="1"/>
</dbReference>
<feature type="domain" description="DNA replication/recombination mediator RecO N-terminal" evidence="8">
    <location>
        <begin position="3"/>
        <end position="78"/>
    </location>
</feature>
<dbReference type="EMBL" id="JBHSHC010000093">
    <property type="protein sequence ID" value="MFC4767966.1"/>
    <property type="molecule type" value="Genomic_DNA"/>
</dbReference>
<evidence type="ECO:0000256" key="7">
    <source>
        <dbReference type="HAMAP-Rule" id="MF_00201"/>
    </source>
</evidence>
<evidence type="ECO:0000256" key="4">
    <source>
        <dbReference type="ARBA" id="ARBA00023172"/>
    </source>
</evidence>
<evidence type="ECO:0000256" key="5">
    <source>
        <dbReference type="ARBA" id="ARBA00023204"/>
    </source>
</evidence>
<evidence type="ECO:0000313" key="10">
    <source>
        <dbReference type="Proteomes" id="UP001596002"/>
    </source>
</evidence>
<dbReference type="Pfam" id="PF02565">
    <property type="entry name" value="RecO_C"/>
    <property type="match status" value="1"/>
</dbReference>
<reference evidence="10" key="1">
    <citation type="journal article" date="2019" name="Int. J. Syst. Evol. Microbiol.">
        <title>The Global Catalogue of Microorganisms (GCM) 10K type strain sequencing project: providing services to taxonomists for standard genome sequencing and annotation.</title>
        <authorList>
            <consortium name="The Broad Institute Genomics Platform"/>
            <consortium name="The Broad Institute Genome Sequencing Center for Infectious Disease"/>
            <person name="Wu L."/>
            <person name="Ma J."/>
        </authorList>
    </citation>
    <scope>NUCLEOTIDE SEQUENCE [LARGE SCALE GENOMIC DNA]</scope>
    <source>
        <strain evidence="10">WYCCWR 12678</strain>
    </source>
</reference>
<dbReference type="HAMAP" id="MF_00201">
    <property type="entry name" value="RecO"/>
    <property type="match status" value="1"/>
</dbReference>
<dbReference type="InterPro" id="IPR022572">
    <property type="entry name" value="DNA_rep/recomb_RecO_N"/>
</dbReference>
<keyword evidence="5 7" id="KW-0234">DNA repair</keyword>
<comment type="similarity">
    <text evidence="1 7">Belongs to the RecO family.</text>
</comment>
<sequence length="249" mass="28103">MDKTEGIVLRAIDYGETNKIVTVLTAKYGKIAVLAKGANKPQSRLVSVSQPFVHGHWLLFGGNSGMFSVSHADVINPFRPIREDIFLSTYAACMTELTDRVLEERIPYPGAFQFLLHMLHYLAEGKDPDVLLRIFETKMLYAAGIQPNLEQCSFCGKSIDSVIRFSIRQGGPLCQQCHDSDPYAVRLKPAALKLMRLFQIIDPARLGNISIGEDVKHQLDKILRQYLEEQGGIYLKSRQFLDQLNRYGL</sequence>
<evidence type="ECO:0000313" key="9">
    <source>
        <dbReference type="EMBL" id="MFC4767966.1"/>
    </source>
</evidence>
<name>A0ABV9Q0D3_9BACL</name>
<dbReference type="Gene3D" id="2.40.50.140">
    <property type="entry name" value="Nucleic acid-binding proteins"/>
    <property type="match status" value="1"/>
</dbReference>
<dbReference type="PANTHER" id="PTHR33991:SF1">
    <property type="entry name" value="DNA REPAIR PROTEIN RECO"/>
    <property type="match status" value="1"/>
</dbReference>
<dbReference type="NCBIfam" id="TIGR00613">
    <property type="entry name" value="reco"/>
    <property type="match status" value="1"/>
</dbReference>
<keyword evidence="4 7" id="KW-0233">DNA recombination</keyword>
<evidence type="ECO:0000256" key="2">
    <source>
        <dbReference type="ARBA" id="ARBA00021310"/>
    </source>
</evidence>
<proteinExistence type="inferred from homology"/>
<dbReference type="SUPFAM" id="SSF57863">
    <property type="entry name" value="ArfGap/RecO-like zinc finger"/>
    <property type="match status" value="1"/>
</dbReference>
<dbReference type="Proteomes" id="UP001596002">
    <property type="component" value="Unassembled WGS sequence"/>
</dbReference>
<dbReference type="RefSeq" id="WP_380025884.1">
    <property type="nucleotide sequence ID" value="NZ_JBHSHC010000093.1"/>
</dbReference>